<feature type="transmembrane region" description="Helical" evidence="1">
    <location>
        <begin position="86"/>
        <end position="108"/>
    </location>
</feature>
<dbReference type="EMBL" id="DRZX01000253">
    <property type="protein sequence ID" value="HHS49230.1"/>
    <property type="molecule type" value="Genomic_DNA"/>
</dbReference>
<dbReference type="Proteomes" id="UP000886400">
    <property type="component" value="Unassembled WGS sequence"/>
</dbReference>
<dbReference type="AlphaFoldDB" id="A0A7C6E8Y0"/>
<organism evidence="2">
    <name type="scientific">Desulfurella acetivorans</name>
    <dbReference type="NCBI Taxonomy" id="33002"/>
    <lineage>
        <taxon>Bacteria</taxon>
        <taxon>Pseudomonadati</taxon>
        <taxon>Campylobacterota</taxon>
        <taxon>Desulfurellia</taxon>
        <taxon>Desulfurellales</taxon>
        <taxon>Desulfurellaceae</taxon>
        <taxon>Desulfurella</taxon>
    </lineage>
</organism>
<proteinExistence type="predicted"/>
<keyword evidence="1" id="KW-0472">Membrane</keyword>
<accession>A0A7C6E8Y0</accession>
<protein>
    <submittedName>
        <fullName evidence="2">Uncharacterized protein</fullName>
    </submittedName>
</protein>
<name>A0A7C6E8Y0_DESAE</name>
<comment type="caution">
    <text evidence="2">The sequence shown here is derived from an EMBL/GenBank/DDBJ whole genome shotgun (WGS) entry which is preliminary data.</text>
</comment>
<feature type="transmembrane region" description="Helical" evidence="1">
    <location>
        <begin position="47"/>
        <end position="66"/>
    </location>
</feature>
<sequence length="116" mass="13445">MLSKAFSWLSQSFELFKQAWLTFVLQTLFILLTIIVSYLMKILILSVFLYVIYLILIAGMFISFDNVKNSKKITFDNLFDGFSNNLSNLIMLGIIFLLFSLIVSYFLAQFVNLDTI</sequence>
<feature type="non-terminal residue" evidence="2">
    <location>
        <position position="116"/>
    </location>
</feature>
<reference evidence="2" key="1">
    <citation type="journal article" date="2020" name="mSystems">
        <title>Genome- and Community-Level Interaction Insights into Carbon Utilization and Element Cycling Functions of Hydrothermarchaeota in Hydrothermal Sediment.</title>
        <authorList>
            <person name="Zhou Z."/>
            <person name="Liu Y."/>
            <person name="Xu W."/>
            <person name="Pan J."/>
            <person name="Luo Z.H."/>
            <person name="Li M."/>
        </authorList>
    </citation>
    <scope>NUCLEOTIDE SEQUENCE [LARGE SCALE GENOMIC DNA]</scope>
    <source>
        <strain evidence="2">SpSt-1135</strain>
    </source>
</reference>
<evidence type="ECO:0000256" key="1">
    <source>
        <dbReference type="SAM" id="Phobius"/>
    </source>
</evidence>
<gene>
    <name evidence="2" type="ORF">ENM99_05220</name>
</gene>
<feature type="transmembrane region" description="Helical" evidence="1">
    <location>
        <begin position="20"/>
        <end position="40"/>
    </location>
</feature>
<keyword evidence="1" id="KW-1133">Transmembrane helix</keyword>
<keyword evidence="1" id="KW-0812">Transmembrane</keyword>
<evidence type="ECO:0000313" key="2">
    <source>
        <dbReference type="EMBL" id="HHS49230.1"/>
    </source>
</evidence>